<accession>A0ABP8DNN0</accession>
<evidence type="ECO:0000256" key="5">
    <source>
        <dbReference type="ARBA" id="ARBA00022989"/>
    </source>
</evidence>
<feature type="transmembrane region" description="Helical" evidence="7">
    <location>
        <begin position="118"/>
        <end position="142"/>
    </location>
</feature>
<dbReference type="Pfam" id="PF03773">
    <property type="entry name" value="ArsP_1"/>
    <property type="match status" value="1"/>
</dbReference>
<evidence type="ECO:0000313" key="8">
    <source>
        <dbReference type="EMBL" id="GAA4260515.1"/>
    </source>
</evidence>
<keyword evidence="5 7" id="KW-1133">Transmembrane helix</keyword>
<dbReference type="RefSeq" id="WP_345137407.1">
    <property type="nucleotide sequence ID" value="NZ_BAABAT010000041.1"/>
</dbReference>
<proteinExistence type="inferred from homology"/>
<evidence type="ECO:0000256" key="4">
    <source>
        <dbReference type="ARBA" id="ARBA00022692"/>
    </source>
</evidence>
<dbReference type="EMBL" id="BAABAT010000041">
    <property type="protein sequence ID" value="GAA4260515.1"/>
    <property type="molecule type" value="Genomic_DNA"/>
</dbReference>
<keyword evidence="3" id="KW-1003">Cell membrane</keyword>
<comment type="caution">
    <text evidence="8">The sequence shown here is derived from an EMBL/GenBank/DDBJ whole genome shotgun (WGS) entry which is preliminary data.</text>
</comment>
<feature type="transmembrane region" description="Helical" evidence="7">
    <location>
        <begin position="295"/>
        <end position="318"/>
    </location>
</feature>
<evidence type="ECO:0000313" key="9">
    <source>
        <dbReference type="Proteomes" id="UP001500620"/>
    </source>
</evidence>
<feature type="transmembrane region" description="Helical" evidence="7">
    <location>
        <begin position="233"/>
        <end position="249"/>
    </location>
</feature>
<keyword evidence="4 7" id="KW-0812">Transmembrane</keyword>
<organism evidence="8 9">
    <name type="scientific">Dactylosporangium darangshiense</name>
    <dbReference type="NCBI Taxonomy" id="579108"/>
    <lineage>
        <taxon>Bacteria</taxon>
        <taxon>Bacillati</taxon>
        <taxon>Actinomycetota</taxon>
        <taxon>Actinomycetes</taxon>
        <taxon>Micromonosporales</taxon>
        <taxon>Micromonosporaceae</taxon>
        <taxon>Dactylosporangium</taxon>
    </lineage>
</organism>
<comment type="similarity">
    <text evidence="2">Belongs to the UPF0718 family.</text>
</comment>
<dbReference type="Proteomes" id="UP001500620">
    <property type="component" value="Unassembled WGS sequence"/>
</dbReference>
<evidence type="ECO:0000256" key="2">
    <source>
        <dbReference type="ARBA" id="ARBA00006386"/>
    </source>
</evidence>
<protein>
    <submittedName>
        <fullName evidence="8">Permease</fullName>
    </submittedName>
</protein>
<feature type="transmembrane region" description="Helical" evidence="7">
    <location>
        <begin position="43"/>
        <end position="69"/>
    </location>
</feature>
<dbReference type="InterPro" id="IPR005524">
    <property type="entry name" value="DUF318"/>
</dbReference>
<evidence type="ECO:0000256" key="1">
    <source>
        <dbReference type="ARBA" id="ARBA00004651"/>
    </source>
</evidence>
<feature type="transmembrane region" description="Helical" evidence="7">
    <location>
        <begin position="149"/>
        <end position="168"/>
    </location>
</feature>
<name>A0ABP8DNN0_9ACTN</name>
<gene>
    <name evidence="8" type="ORF">GCM10022255_089420</name>
</gene>
<dbReference type="InterPro" id="IPR052923">
    <property type="entry name" value="UPF0718"/>
</dbReference>
<evidence type="ECO:0000256" key="3">
    <source>
        <dbReference type="ARBA" id="ARBA00022475"/>
    </source>
</evidence>
<keyword evidence="9" id="KW-1185">Reference proteome</keyword>
<feature type="transmembrane region" description="Helical" evidence="7">
    <location>
        <begin position="203"/>
        <end position="221"/>
    </location>
</feature>
<feature type="transmembrane region" description="Helical" evidence="7">
    <location>
        <begin position="81"/>
        <end position="98"/>
    </location>
</feature>
<sequence>MEDTRTRGRGLELLAVLLVAAVVARGWVGGAFGSPRAQEWVTVFVAIVVQAMPFVVLGTLLSAAIATLVPERFFARALPSRPALAVPVAGVAGLALPGCECASVPVAGALMRRGVTPAAALAFLLAAPAINPVVLAATAVAFPGRPAMVLARLVASLATSLAMGWLWLRLGRDEWLRTPRRAAVDGSRASAYFAAVRQDAADAAGFLVIGAAAAACLNVLVPQRWLHTVAEHPAVAVVALAGLAVLLSICSEADAFVAASLSQFSLTARLAFLVVGPMVDLKLFAMQAGTFGRRFAVRFAPATFAVGVALAVLTGGVLL</sequence>
<evidence type="ECO:0000256" key="6">
    <source>
        <dbReference type="ARBA" id="ARBA00023136"/>
    </source>
</evidence>
<keyword evidence="6 7" id="KW-0472">Membrane</keyword>
<evidence type="ECO:0000256" key="7">
    <source>
        <dbReference type="SAM" id="Phobius"/>
    </source>
</evidence>
<dbReference type="PANTHER" id="PTHR34184:SF4">
    <property type="entry name" value="UPF0718 PROTEIN YCGR"/>
    <property type="match status" value="1"/>
</dbReference>
<reference evidence="9" key="1">
    <citation type="journal article" date="2019" name="Int. J. Syst. Evol. Microbiol.">
        <title>The Global Catalogue of Microorganisms (GCM) 10K type strain sequencing project: providing services to taxonomists for standard genome sequencing and annotation.</title>
        <authorList>
            <consortium name="The Broad Institute Genomics Platform"/>
            <consortium name="The Broad Institute Genome Sequencing Center for Infectious Disease"/>
            <person name="Wu L."/>
            <person name="Ma J."/>
        </authorList>
    </citation>
    <scope>NUCLEOTIDE SEQUENCE [LARGE SCALE GENOMIC DNA]</scope>
    <source>
        <strain evidence="9">JCM 17441</strain>
    </source>
</reference>
<comment type="subcellular location">
    <subcellularLocation>
        <location evidence="1">Cell membrane</location>
        <topology evidence="1">Multi-pass membrane protein</topology>
    </subcellularLocation>
</comment>
<dbReference type="PANTHER" id="PTHR34184">
    <property type="entry name" value="UPF0718 PROTEIN YCGR"/>
    <property type="match status" value="1"/>
</dbReference>